<organism evidence="1 2">
    <name type="scientific">Pegethrix bostrychoides GSE-TBD4-15B</name>
    <dbReference type="NCBI Taxonomy" id="2839662"/>
    <lineage>
        <taxon>Bacteria</taxon>
        <taxon>Bacillati</taxon>
        <taxon>Cyanobacteriota</taxon>
        <taxon>Cyanophyceae</taxon>
        <taxon>Oculatellales</taxon>
        <taxon>Oculatellaceae</taxon>
        <taxon>Pegethrix</taxon>
    </lineage>
</organism>
<gene>
    <name evidence="1" type="ORF">KME07_17100</name>
</gene>
<reference evidence="1" key="2">
    <citation type="journal article" date="2022" name="Microbiol. Resour. Announc.">
        <title>Metagenome Sequencing to Explore Phylogenomics of Terrestrial Cyanobacteria.</title>
        <authorList>
            <person name="Ward R.D."/>
            <person name="Stajich J.E."/>
            <person name="Johansen J.R."/>
            <person name="Huntemann M."/>
            <person name="Clum A."/>
            <person name="Foster B."/>
            <person name="Foster B."/>
            <person name="Roux S."/>
            <person name="Palaniappan K."/>
            <person name="Varghese N."/>
            <person name="Mukherjee S."/>
            <person name="Reddy T.B.K."/>
            <person name="Daum C."/>
            <person name="Copeland A."/>
            <person name="Chen I.A."/>
            <person name="Ivanova N.N."/>
            <person name="Kyrpides N.C."/>
            <person name="Shapiro N."/>
            <person name="Eloe-Fadrosh E.A."/>
            <person name="Pietrasiak N."/>
        </authorList>
    </citation>
    <scope>NUCLEOTIDE SEQUENCE</scope>
    <source>
        <strain evidence="1">GSE-TBD4-15B</strain>
    </source>
</reference>
<proteinExistence type="predicted"/>
<dbReference type="EMBL" id="JAHHHV010000074">
    <property type="protein sequence ID" value="MBW4467145.1"/>
    <property type="molecule type" value="Genomic_DNA"/>
</dbReference>
<evidence type="ECO:0000313" key="1">
    <source>
        <dbReference type="EMBL" id="MBW4467145.1"/>
    </source>
</evidence>
<evidence type="ECO:0000313" key="2">
    <source>
        <dbReference type="Proteomes" id="UP000707356"/>
    </source>
</evidence>
<name>A0A951U607_9CYAN</name>
<protein>
    <recommendedName>
        <fullName evidence="3">PIN domain-containing protein</fullName>
    </recommendedName>
</protein>
<accession>A0A951U607</accession>
<reference evidence="1" key="1">
    <citation type="submission" date="2021-05" db="EMBL/GenBank/DDBJ databases">
        <authorList>
            <person name="Pietrasiak N."/>
            <person name="Ward R."/>
            <person name="Stajich J.E."/>
            <person name="Kurbessoian T."/>
        </authorList>
    </citation>
    <scope>NUCLEOTIDE SEQUENCE</scope>
    <source>
        <strain evidence="1">GSE-TBD4-15B</strain>
    </source>
</reference>
<dbReference type="AlphaFoldDB" id="A0A951U607"/>
<comment type="caution">
    <text evidence="1">The sequence shown here is derived from an EMBL/GenBank/DDBJ whole genome shotgun (WGS) entry which is preliminary data.</text>
</comment>
<evidence type="ECO:0008006" key="3">
    <source>
        <dbReference type="Google" id="ProtNLM"/>
    </source>
</evidence>
<sequence length="211" mass="23098">MDRLLLLDNDALLKLARYGLLDEVIARFDFTITDVRVLATAKYVLLPAKNRLLLCEDEESYSRLESFLKIAKPLDARSAEPDLLDAVSAVQNIDTGEALLLAVGATARDALIITGDKRSLAALCSHESVTHLANALAGRVISMEVLFSYLVKDQFTHVQECVRSKPDVDKALNIAFGVTMPASYESVKEALASYINHLRAVTGDLLYTKSG</sequence>
<dbReference type="Proteomes" id="UP000707356">
    <property type="component" value="Unassembled WGS sequence"/>
</dbReference>